<reference evidence="1" key="1">
    <citation type="submission" date="2021-08" db="EMBL/GenBank/DDBJ databases">
        <authorList>
            <person name="Misof B."/>
            <person name="Oliver O."/>
            <person name="Podsiadlowski L."/>
            <person name="Donath A."/>
            <person name="Peters R."/>
            <person name="Mayer C."/>
            <person name="Rust J."/>
            <person name="Gunkel S."/>
            <person name="Lesny P."/>
            <person name="Martin S."/>
            <person name="Oeyen J.P."/>
            <person name="Petersen M."/>
            <person name="Panagiotis P."/>
            <person name="Wilbrandt J."/>
            <person name="Tanja T."/>
        </authorList>
    </citation>
    <scope>NUCLEOTIDE SEQUENCE</scope>
    <source>
        <strain evidence="1">GBR_01_08_01A</strain>
        <tissue evidence="1">Thorax + abdomen</tissue>
    </source>
</reference>
<gene>
    <name evidence="1" type="ORF">KPH14_002666</name>
</gene>
<dbReference type="AlphaFoldDB" id="A0AAD9VME5"/>
<dbReference type="EMBL" id="JAIFRP010000118">
    <property type="protein sequence ID" value="KAK2579062.1"/>
    <property type="molecule type" value="Genomic_DNA"/>
</dbReference>
<organism evidence="1 2">
    <name type="scientific">Odynerus spinipes</name>
    <dbReference type="NCBI Taxonomy" id="1348599"/>
    <lineage>
        <taxon>Eukaryota</taxon>
        <taxon>Metazoa</taxon>
        <taxon>Ecdysozoa</taxon>
        <taxon>Arthropoda</taxon>
        <taxon>Hexapoda</taxon>
        <taxon>Insecta</taxon>
        <taxon>Pterygota</taxon>
        <taxon>Neoptera</taxon>
        <taxon>Endopterygota</taxon>
        <taxon>Hymenoptera</taxon>
        <taxon>Apocrita</taxon>
        <taxon>Aculeata</taxon>
        <taxon>Vespoidea</taxon>
        <taxon>Vespidae</taxon>
        <taxon>Eumeninae</taxon>
        <taxon>Odynerus</taxon>
    </lineage>
</organism>
<protein>
    <submittedName>
        <fullName evidence="1">Uncharacterized protein</fullName>
    </submittedName>
</protein>
<accession>A0AAD9VME5</accession>
<dbReference type="Proteomes" id="UP001258017">
    <property type="component" value="Unassembled WGS sequence"/>
</dbReference>
<keyword evidence="2" id="KW-1185">Reference proteome</keyword>
<name>A0AAD9VME5_9HYME</name>
<evidence type="ECO:0000313" key="1">
    <source>
        <dbReference type="EMBL" id="KAK2579062.1"/>
    </source>
</evidence>
<proteinExistence type="predicted"/>
<evidence type="ECO:0000313" key="2">
    <source>
        <dbReference type="Proteomes" id="UP001258017"/>
    </source>
</evidence>
<reference evidence="1" key="2">
    <citation type="journal article" date="2023" name="Commun. Biol.">
        <title>Intrasexual cuticular hydrocarbon dimorphism in a wasp sheds light on hydrocarbon biosynthesis genes in Hymenoptera.</title>
        <authorList>
            <person name="Moris V.C."/>
            <person name="Podsiadlowski L."/>
            <person name="Martin S."/>
            <person name="Oeyen J.P."/>
            <person name="Donath A."/>
            <person name="Petersen M."/>
            <person name="Wilbrandt J."/>
            <person name="Misof B."/>
            <person name="Liedtke D."/>
            <person name="Thamm M."/>
            <person name="Scheiner R."/>
            <person name="Schmitt T."/>
            <person name="Niehuis O."/>
        </authorList>
    </citation>
    <scope>NUCLEOTIDE SEQUENCE</scope>
    <source>
        <strain evidence="1">GBR_01_08_01A</strain>
    </source>
</reference>
<comment type="caution">
    <text evidence="1">The sequence shown here is derived from an EMBL/GenBank/DDBJ whole genome shotgun (WGS) entry which is preliminary data.</text>
</comment>
<sequence>MSYANVERNRPPVTSSSTVRYIRTREVTLETSPLRSVSVTGSRQGNLQPIRSDYKFIDPYCNCASVGIVQKIPYIQAPFEETLTEVHLSSACIKCGTCLAIANQINNTLLEIHESMDTWLSDVEAVFLLRNICNFAFKHYGLREMNGKRFICDHVPGATLLTSSADGLWEKQYIFSVFTYKFKLIFSSSKKNNFTMKI</sequence>